<dbReference type="Proteomes" id="UP000187209">
    <property type="component" value="Unassembled WGS sequence"/>
</dbReference>
<dbReference type="Gene3D" id="3.40.50.300">
    <property type="entry name" value="P-loop containing nucleotide triphosphate hydrolases"/>
    <property type="match status" value="5"/>
</dbReference>
<keyword evidence="2" id="KW-0547">Nucleotide-binding</keyword>
<dbReference type="GO" id="GO:0019205">
    <property type="term" value="F:nucleobase-containing compound kinase activity"/>
    <property type="evidence" value="ECO:0007669"/>
    <property type="project" value="InterPro"/>
</dbReference>
<dbReference type="OrthoDB" id="292569at2759"/>
<accession>A0A1R2BU74</accession>
<evidence type="ECO:0008006" key="7">
    <source>
        <dbReference type="Google" id="ProtNLM"/>
    </source>
</evidence>
<proteinExistence type="predicted"/>
<evidence type="ECO:0000256" key="3">
    <source>
        <dbReference type="ARBA" id="ARBA00022777"/>
    </source>
</evidence>
<dbReference type="Pfam" id="PF13207">
    <property type="entry name" value="AAA_17"/>
    <property type="match status" value="1"/>
</dbReference>
<keyword evidence="6" id="KW-1185">Reference proteome</keyword>
<keyword evidence="1" id="KW-0808">Transferase</keyword>
<dbReference type="PRINTS" id="PR01100">
    <property type="entry name" value="SHIKIMTKNASE"/>
</dbReference>
<evidence type="ECO:0000313" key="5">
    <source>
        <dbReference type="EMBL" id="OMJ80251.1"/>
    </source>
</evidence>
<dbReference type="PANTHER" id="PTHR23359">
    <property type="entry name" value="NUCLEOTIDE KINASE"/>
    <property type="match status" value="1"/>
</dbReference>
<gene>
    <name evidence="5" type="ORF">SteCoe_19509</name>
</gene>
<feature type="region of interest" description="Disordered" evidence="4">
    <location>
        <begin position="859"/>
        <end position="896"/>
    </location>
</feature>
<evidence type="ECO:0000256" key="4">
    <source>
        <dbReference type="SAM" id="MobiDB-lite"/>
    </source>
</evidence>
<organism evidence="5 6">
    <name type="scientific">Stentor coeruleus</name>
    <dbReference type="NCBI Taxonomy" id="5963"/>
    <lineage>
        <taxon>Eukaryota</taxon>
        <taxon>Sar</taxon>
        <taxon>Alveolata</taxon>
        <taxon>Ciliophora</taxon>
        <taxon>Postciliodesmatophora</taxon>
        <taxon>Heterotrichea</taxon>
        <taxon>Heterotrichida</taxon>
        <taxon>Stentoridae</taxon>
        <taxon>Stentor</taxon>
    </lineage>
</organism>
<dbReference type="InterPro" id="IPR027417">
    <property type="entry name" value="P-loop_NTPase"/>
</dbReference>
<dbReference type="GO" id="GO:0005524">
    <property type="term" value="F:ATP binding"/>
    <property type="evidence" value="ECO:0007669"/>
    <property type="project" value="InterPro"/>
</dbReference>
<evidence type="ECO:0000256" key="2">
    <source>
        <dbReference type="ARBA" id="ARBA00022741"/>
    </source>
</evidence>
<name>A0A1R2BU74_9CILI</name>
<dbReference type="SUPFAM" id="SSF52540">
    <property type="entry name" value="P-loop containing nucleoside triphosphate hydrolases"/>
    <property type="match status" value="3"/>
</dbReference>
<feature type="compositionally biased region" description="Acidic residues" evidence="4">
    <location>
        <begin position="866"/>
        <end position="879"/>
    </location>
</feature>
<keyword evidence="3" id="KW-0418">Kinase</keyword>
<dbReference type="AlphaFoldDB" id="A0A1R2BU74"/>
<dbReference type="InterPro" id="IPR000850">
    <property type="entry name" value="Adenylat/UMP-CMP_kin"/>
</dbReference>
<dbReference type="GO" id="GO:0006139">
    <property type="term" value="P:nucleobase-containing compound metabolic process"/>
    <property type="evidence" value="ECO:0007669"/>
    <property type="project" value="InterPro"/>
</dbReference>
<evidence type="ECO:0000256" key="1">
    <source>
        <dbReference type="ARBA" id="ARBA00022679"/>
    </source>
</evidence>
<evidence type="ECO:0000313" key="6">
    <source>
        <dbReference type="Proteomes" id="UP000187209"/>
    </source>
</evidence>
<reference evidence="5 6" key="1">
    <citation type="submission" date="2016-11" db="EMBL/GenBank/DDBJ databases">
        <title>The macronuclear genome of Stentor coeruleus: a giant cell with tiny introns.</title>
        <authorList>
            <person name="Slabodnick M."/>
            <person name="Ruby J.G."/>
            <person name="Reiff S.B."/>
            <person name="Swart E.C."/>
            <person name="Gosai S."/>
            <person name="Prabakaran S."/>
            <person name="Witkowska E."/>
            <person name="Larue G.E."/>
            <person name="Fisher S."/>
            <person name="Freeman R.M."/>
            <person name="Gunawardena J."/>
            <person name="Chu W."/>
            <person name="Stover N.A."/>
            <person name="Gregory B.D."/>
            <person name="Nowacki M."/>
            <person name="Derisi J."/>
            <person name="Roy S.W."/>
            <person name="Marshall W.F."/>
            <person name="Sood P."/>
        </authorList>
    </citation>
    <scope>NUCLEOTIDE SEQUENCE [LARGE SCALE GENOMIC DNA]</scope>
    <source>
        <strain evidence="5">WM001</strain>
    </source>
</reference>
<sequence>MNSGSGRNAQIFSAQFPMPKIVFLYGFPGCGKKLQASRLITEYGYVHLDLKSLMTQEIRRGGTDGQALQKSFDAGLTPPSHLRISLLKKSFSLAPAASYVITGFLKNLSEALEFEKQVCSIKIIANFIVTDWVEFYKKPSLISKQERIDSYKNSQQEVLEFYKPLNVVRDVDSLGVTERVFRRLKRAIQPEVFFLIGAPGCGKTTLGKKMAEKYNLEFLDAEKILWEKTVSNTMKKITNDDAITKKIILTMEQQSKMRFLIQGFPMNIYQAKQFEIAFGPPTMILYLALYKEELILRCKRPKITQEYAAFVKTAGTMLDYVEKKNYFSRINVNTTIEESLDQIALAVEPEVVMIMNDKQGKIKEFLIGRGYQYLNLNEAMESIISRKTEKGKEIINLTEDGKIVSGKMLIKIMQEFLYSGATFGKKFAIGGEYPGKIKELEFFEKNCVKIKRLYYFVENEGDTICQYVEEYDLLTHMFDRGQFVRLDNCENYYETWAEELSNRIDRSYGRYILFLGCTLSGKSTLAKKLSEKTGFKVLNYDDYPDLIKTKKSTEDEPYEKVTFDDILDEIFLNMKNLESTIILDGIPSENLVLPEIEAQADDEETKDRTQEYMNMVYTKFIEKLGKPYLIFHLSSDMKNLKQRLFKKLELGPEDELNEDQLETLNKSIKFESQFIGKFHHLNHKHNITNVKSSKKKIIYEVNTSLSEKRSFDYLLSVLTPKLVIIEETLQKDILILTSNICINHDLMHINIPKILKLESKQSTERGELISRLIQQKVAIPTTLITSVIKDHLQKLMIYDQIVLLSQFIDGKDPYQYPRAMDEFISIEESLGEIVGVIVVTPRIKRRQIEVDQIPVVHYPPPKKGDEEENKIEEVEEGEEVVEKVKEEPLPPRSEPRKPVNLPKMFQLYKRNIPKFANKDDDYPLEKAVRKVFKYVALEKYLSLDDQEKLRCPNIQIIN</sequence>
<protein>
    <recommendedName>
        <fullName evidence="7">Adenylate kinase</fullName>
    </recommendedName>
</protein>
<dbReference type="Pfam" id="PF00406">
    <property type="entry name" value="ADK"/>
    <property type="match status" value="1"/>
</dbReference>
<comment type="caution">
    <text evidence="5">The sequence shown here is derived from an EMBL/GenBank/DDBJ whole genome shotgun (WGS) entry which is preliminary data.</text>
</comment>
<dbReference type="EMBL" id="MPUH01000431">
    <property type="protein sequence ID" value="OMJ80251.1"/>
    <property type="molecule type" value="Genomic_DNA"/>
</dbReference>
<feature type="compositionally biased region" description="Basic and acidic residues" evidence="4">
    <location>
        <begin position="880"/>
        <end position="896"/>
    </location>
</feature>